<reference evidence="5" key="1">
    <citation type="submission" date="2016-02" db="EMBL/GenBank/DDBJ databases">
        <title>Paenibacillus sp. LPB0068, isolated from Crassostrea gigas.</title>
        <authorList>
            <person name="Shin S.-K."/>
            <person name="Yi H."/>
        </authorList>
    </citation>
    <scope>NUCLEOTIDE SEQUENCE [LARGE SCALE GENOMIC DNA]</scope>
    <source>
        <strain evidence="5">KCTC 23969</strain>
    </source>
</reference>
<dbReference type="NCBIfam" id="TIGR04183">
    <property type="entry name" value="Por_Secre_tail"/>
    <property type="match status" value="1"/>
</dbReference>
<sequence>MKKNYFFALLMLTISLSGFGQSIIITSIIDGKAPSDGCSGSTGSSSPKAIELYVSGTINFAGHKFEAEANGSSSGESWSSEDISSLGTRTDEFVYIVVLGESTLYGMYSGATVTNTYVGGPSFNGNDAIRITDGTNVLDQFGDPSDVSGSSDHDNSWEYEDSFATRKSGSSSNSGSFDINNWVLPGRNYLDDKTSCAEMLAEINLGTYSTIASTTPTITVSGSTSSFDYFEGYGPSAEQSVIISGENLTDDINVTVPANFEVSLTSGSGFNSSATITQTGGVASATVYIRLAAGLSVNTYSGDAIASSTGAVNNSGTLTGIVSPADPQFSYTAYLDDFNYLISDGTTSEEQSFTVEGLFLLGDLKVTAPSNFEVSLTSGSGYDASVSLAHTSGTIAETTVYIRLKAGLSEGNYTGDITLTSITVDDKTIPVNGNVYGATSNSLVITGVYDGPLTGGTPKGVEIYVLKDIADLSVYGISSVTNGQGSTAGNVEFYFPDDAVTAGAFIYVSTEETKFKEFFGMNPTYTTGVMGINGDDAIELYENGQIIDVYGDVDNDFSGEAYDYLDGWAYRKSGTSLEGTTFTSANWTYSGVNGLEGGTNNATATKPFPLGTYNVTASVSKNQIEGFATYPNPITNNRFTITTNSTDKKQVAIFNVIGKQVLSTSFAATKSNIDVSSIASGLYILKVTEGTKTATSKLVIK</sequence>
<proteinExistence type="predicted"/>
<keyword evidence="1 2" id="KW-0732">Signal</keyword>
<keyword evidence="5" id="KW-1185">Reference proteome</keyword>
<dbReference type="Proteomes" id="UP000092612">
    <property type="component" value="Unassembled WGS sequence"/>
</dbReference>
<dbReference type="STRING" id="996801.BW723_02950"/>
<name>A0A1B8TVB2_9FLAO</name>
<evidence type="ECO:0000256" key="1">
    <source>
        <dbReference type="ARBA" id="ARBA00022729"/>
    </source>
</evidence>
<dbReference type="Pfam" id="PF18962">
    <property type="entry name" value="Por_Secre_tail"/>
    <property type="match status" value="1"/>
</dbReference>
<feature type="chain" id="PRO_5008615650" description="Secretion system C-terminal sorting domain-containing protein" evidence="2">
    <location>
        <begin position="21"/>
        <end position="701"/>
    </location>
</feature>
<protein>
    <recommendedName>
        <fullName evidence="3">Secretion system C-terminal sorting domain-containing protein</fullName>
    </recommendedName>
</protein>
<dbReference type="KEGG" id="prn:BW723_02950"/>
<accession>A0A1B8TVB2</accession>
<feature type="signal peptide" evidence="2">
    <location>
        <begin position="1"/>
        <end position="20"/>
    </location>
</feature>
<comment type="caution">
    <text evidence="4">The sequence shown here is derived from an EMBL/GenBank/DDBJ whole genome shotgun (WGS) entry which is preliminary data.</text>
</comment>
<feature type="domain" description="Secretion system C-terminal sorting" evidence="3">
    <location>
        <begin position="630"/>
        <end position="700"/>
    </location>
</feature>
<dbReference type="RefSeq" id="WP_068362518.1">
    <property type="nucleotide sequence ID" value="NZ_CP019337.1"/>
</dbReference>
<dbReference type="EMBL" id="LSFL01000035">
    <property type="protein sequence ID" value="OBY63661.1"/>
    <property type="molecule type" value="Genomic_DNA"/>
</dbReference>
<gene>
    <name evidence="4" type="ORF">LPB301_12750</name>
</gene>
<evidence type="ECO:0000256" key="2">
    <source>
        <dbReference type="SAM" id="SignalP"/>
    </source>
</evidence>
<dbReference type="AlphaFoldDB" id="A0A1B8TVB2"/>
<evidence type="ECO:0000313" key="5">
    <source>
        <dbReference type="Proteomes" id="UP000092612"/>
    </source>
</evidence>
<dbReference type="OrthoDB" id="1056765at2"/>
<evidence type="ECO:0000313" key="4">
    <source>
        <dbReference type="EMBL" id="OBY63661.1"/>
    </source>
</evidence>
<organism evidence="4 5">
    <name type="scientific">Polaribacter reichenbachii</name>
    <dbReference type="NCBI Taxonomy" id="996801"/>
    <lineage>
        <taxon>Bacteria</taxon>
        <taxon>Pseudomonadati</taxon>
        <taxon>Bacteroidota</taxon>
        <taxon>Flavobacteriia</taxon>
        <taxon>Flavobacteriales</taxon>
        <taxon>Flavobacteriaceae</taxon>
    </lineage>
</organism>
<dbReference type="InterPro" id="IPR026444">
    <property type="entry name" value="Secre_tail"/>
</dbReference>
<evidence type="ECO:0000259" key="3">
    <source>
        <dbReference type="Pfam" id="PF18962"/>
    </source>
</evidence>